<dbReference type="Proteomes" id="UP000017836">
    <property type="component" value="Unassembled WGS sequence"/>
</dbReference>
<dbReference type="HOGENOM" id="CLU_1724743_0_0_1"/>
<proteinExistence type="predicted"/>
<name>W1NLP8_AMBTC</name>
<evidence type="ECO:0000313" key="2">
    <source>
        <dbReference type="Proteomes" id="UP000017836"/>
    </source>
</evidence>
<dbReference type="AlphaFoldDB" id="W1NLP8"/>
<organism evidence="1 2">
    <name type="scientific">Amborella trichopoda</name>
    <dbReference type="NCBI Taxonomy" id="13333"/>
    <lineage>
        <taxon>Eukaryota</taxon>
        <taxon>Viridiplantae</taxon>
        <taxon>Streptophyta</taxon>
        <taxon>Embryophyta</taxon>
        <taxon>Tracheophyta</taxon>
        <taxon>Spermatophyta</taxon>
        <taxon>Magnoliopsida</taxon>
        <taxon>Amborellales</taxon>
        <taxon>Amborellaceae</taxon>
        <taxon>Amborella</taxon>
    </lineage>
</organism>
<dbReference type="Gramene" id="ERM96468">
    <property type="protein sequence ID" value="ERM96468"/>
    <property type="gene ID" value="AMTR_s00001p00256880"/>
</dbReference>
<protein>
    <submittedName>
        <fullName evidence="1">Uncharacterized protein</fullName>
    </submittedName>
</protein>
<accession>W1NLP8</accession>
<gene>
    <name evidence="1" type="ORF">AMTR_s00001p00256880</name>
</gene>
<keyword evidence="2" id="KW-1185">Reference proteome</keyword>
<evidence type="ECO:0000313" key="1">
    <source>
        <dbReference type="EMBL" id="ERM96468.1"/>
    </source>
</evidence>
<sequence length="152" mass="16719">MEAIYNVRPHMEPKAPQHWHSAALETGDQKIKVNTCATHVAITIRAARRTRAMHTTSHVQVHTPKVHLAGQLKDYLAGPSRLHALTRDCCGHLVHTLCATMRAACTRSPQRNTVPDQRRAGSVPLASTRLRVVTCCGLFSGLPRDQDGSKCT</sequence>
<reference evidence="2" key="1">
    <citation type="journal article" date="2013" name="Science">
        <title>The Amborella genome and the evolution of flowering plants.</title>
        <authorList>
            <consortium name="Amborella Genome Project"/>
        </authorList>
    </citation>
    <scope>NUCLEOTIDE SEQUENCE [LARGE SCALE GENOMIC DNA]</scope>
</reference>
<dbReference type="EMBL" id="KI397142">
    <property type="protein sequence ID" value="ERM96468.1"/>
    <property type="molecule type" value="Genomic_DNA"/>
</dbReference>